<sequence>MAVEVVFFFGPPHTGKTCYYLKHFAATHRRVSARELFLRQPDTCLREVILKVVQNLRQGFNVVVDDEHWSVSTRNSYLKIIKDKTAYYRSVNLAFCLQVPKCTFACYVFNPHPNHGRLQCWWAREWALAKFSLVKMHHSPNRNADYNYPSRPMESDKKFDRWFDDELGGKMYGNKLSEPEKPTWEEFENLHQPKPTLFCNSPYQLELPALFIEWEALLVEKDEDNKFSIKTKDGIVDAIRLWSNANPTGQSDSEQSSLELDESTATKITNAKMCSCVKDMRYMIGKICTELTAVPVFFTFVNDPTKSGLFTLLPRPGIIAWLQFIHRLNLFHQSTLYVTSSHYHTQCADNAGIKSIPIKKLLRNPRQIISIRNNAHVSCLPDIVRNFEYTRSDYVDLTQSTNEAEVILSKDRDIVPFYKCNTSDCHILHNELSCCLIYHMADYGRLHGACYKTQAVFDSYINFYVEKASRSIVRKVSRNFIESKLSQISQESCDLADENPVSNNVKLIYLISADGKRLSSMLKRFMYHLHNKEQTPNKIKVTLKDIQKMAASPAHFSRGMQYKDNIESLTPIRNDSNGLMTLNCVCKGTRDVPYKASAVIGCSGILSAQCSCPVGMTGTCKHVTAMLLVQLDQQRSNEDDTTDEESGSEERTMRKPSPTLTRKQSNKFRSLPSWLNSTQSTTDNESVETKGAQQETSKDIKTQLDFSDSKLENATPNFSNSVSDDDLINDSEATQPYDMNNQQTNGVQLTRHLTPDLAQVKTSSMGFKRKKITKQEAVKRIIYHMSVQELVDTAREIVNVERMKTGENLSSDSNAHTSQNSNDKDDESDSNRPTPSESFKRNRNRSSLGDSRILVQKSFLQNQSDSILETVPGSYIPETFIDSIQPNKRKSIWVDPSPEATSTTKLQKCHDDKDIVSYVPETPTSSEDAIPSVNKSYQSSLRSSVSQTNTGNLWEASNEGNSLKETDRGKVEPVIDLSFLDELI</sequence>
<feature type="compositionally biased region" description="Polar residues" evidence="2">
    <location>
        <begin position="673"/>
        <end position="684"/>
    </location>
</feature>
<accession>B3S3H8</accession>
<keyword evidence="1" id="KW-0863">Zinc-finger</keyword>
<name>B3S3H8_TRIAD</name>
<evidence type="ECO:0000313" key="5">
    <source>
        <dbReference type="Proteomes" id="UP000009022"/>
    </source>
</evidence>
<feature type="region of interest" description="Disordered" evidence="2">
    <location>
        <begin position="947"/>
        <end position="967"/>
    </location>
</feature>
<feature type="compositionally biased region" description="Polar residues" evidence="2">
    <location>
        <begin position="731"/>
        <end position="742"/>
    </location>
</feature>
<dbReference type="GeneID" id="6755874"/>
<dbReference type="Proteomes" id="UP000009022">
    <property type="component" value="Unassembled WGS sequence"/>
</dbReference>
<dbReference type="InterPro" id="IPR007527">
    <property type="entry name" value="Znf_SWIM"/>
</dbReference>
<dbReference type="InParanoid" id="B3S3H8"/>
<dbReference type="AlphaFoldDB" id="B3S3H8"/>
<evidence type="ECO:0000256" key="1">
    <source>
        <dbReference type="PROSITE-ProRule" id="PRU00325"/>
    </source>
</evidence>
<feature type="compositionally biased region" description="Basic and acidic residues" evidence="2">
    <location>
        <begin position="696"/>
        <end position="711"/>
    </location>
</feature>
<dbReference type="InterPro" id="IPR027417">
    <property type="entry name" value="P-loop_NTPase"/>
</dbReference>
<feature type="region of interest" description="Disordered" evidence="2">
    <location>
        <begin position="634"/>
        <end position="742"/>
    </location>
</feature>
<evidence type="ECO:0000313" key="4">
    <source>
        <dbReference type="EMBL" id="EDV22795.1"/>
    </source>
</evidence>
<protein>
    <recommendedName>
        <fullName evidence="3">SWIM-type domain-containing protein</fullName>
    </recommendedName>
</protein>
<organism evidence="4 5">
    <name type="scientific">Trichoplax adhaerens</name>
    <name type="common">Trichoplax reptans</name>
    <dbReference type="NCBI Taxonomy" id="10228"/>
    <lineage>
        <taxon>Eukaryota</taxon>
        <taxon>Metazoa</taxon>
        <taxon>Placozoa</taxon>
        <taxon>Uniplacotomia</taxon>
        <taxon>Trichoplacea</taxon>
        <taxon>Trichoplacidae</taxon>
        <taxon>Trichoplax</taxon>
    </lineage>
</organism>
<dbReference type="HOGENOM" id="CLU_302921_0_0_1"/>
<reference evidence="4 5" key="1">
    <citation type="journal article" date="2008" name="Nature">
        <title>The Trichoplax genome and the nature of placozoans.</title>
        <authorList>
            <person name="Srivastava M."/>
            <person name="Begovic E."/>
            <person name="Chapman J."/>
            <person name="Putnam N.H."/>
            <person name="Hellsten U."/>
            <person name="Kawashima T."/>
            <person name="Kuo A."/>
            <person name="Mitros T."/>
            <person name="Salamov A."/>
            <person name="Carpenter M.L."/>
            <person name="Signorovitch A.Y."/>
            <person name="Moreno M.A."/>
            <person name="Kamm K."/>
            <person name="Grimwood J."/>
            <person name="Schmutz J."/>
            <person name="Shapiro H."/>
            <person name="Grigoriev I.V."/>
            <person name="Buss L.W."/>
            <person name="Schierwater B."/>
            <person name="Dellaporta S.L."/>
            <person name="Rokhsar D.S."/>
        </authorList>
    </citation>
    <scope>NUCLEOTIDE SEQUENCE [LARGE SCALE GENOMIC DNA]</scope>
    <source>
        <strain evidence="4 5">Grell-BS-1999</strain>
    </source>
</reference>
<evidence type="ECO:0000256" key="2">
    <source>
        <dbReference type="SAM" id="MobiDB-lite"/>
    </source>
</evidence>
<feature type="compositionally biased region" description="Polar residues" evidence="2">
    <location>
        <begin position="712"/>
        <end position="722"/>
    </location>
</feature>
<feature type="domain" description="SWIM-type" evidence="3">
    <location>
        <begin position="594"/>
        <end position="631"/>
    </location>
</feature>
<dbReference type="PROSITE" id="PS50966">
    <property type="entry name" value="ZF_SWIM"/>
    <property type="match status" value="1"/>
</dbReference>
<gene>
    <name evidence="4" type="ORF">TRIADDRAFT_58726</name>
</gene>
<keyword evidence="1" id="KW-0479">Metal-binding</keyword>
<dbReference type="EMBL" id="DS985248">
    <property type="protein sequence ID" value="EDV22795.1"/>
    <property type="molecule type" value="Genomic_DNA"/>
</dbReference>
<dbReference type="eggNOG" id="ENOG502SB5Z">
    <property type="taxonomic scope" value="Eukaryota"/>
</dbReference>
<dbReference type="GO" id="GO:0008270">
    <property type="term" value="F:zinc ion binding"/>
    <property type="evidence" value="ECO:0007669"/>
    <property type="project" value="UniProtKB-KW"/>
</dbReference>
<dbReference type="OrthoDB" id="6143546at2759"/>
<dbReference type="CTD" id="6755874"/>
<dbReference type="RefSeq" id="XP_002114661.1">
    <property type="nucleotide sequence ID" value="XM_002114625.1"/>
</dbReference>
<keyword evidence="1" id="KW-0862">Zinc</keyword>
<dbReference type="KEGG" id="tad:TRIADDRAFT_58726"/>
<feature type="region of interest" description="Disordered" evidence="2">
    <location>
        <begin position="804"/>
        <end position="847"/>
    </location>
</feature>
<proteinExistence type="predicted"/>
<dbReference type="Gene3D" id="3.40.50.300">
    <property type="entry name" value="P-loop containing nucleotide triphosphate hydrolases"/>
    <property type="match status" value="1"/>
</dbReference>
<keyword evidence="5" id="KW-1185">Reference proteome</keyword>
<feature type="compositionally biased region" description="Polar residues" evidence="2">
    <location>
        <begin position="807"/>
        <end position="817"/>
    </location>
</feature>
<evidence type="ECO:0000259" key="3">
    <source>
        <dbReference type="PROSITE" id="PS50966"/>
    </source>
</evidence>